<dbReference type="PANTHER" id="PTHR30349:SF41">
    <property type="entry name" value="INTEGRASE_RECOMBINASE PROTEIN MJ0367-RELATED"/>
    <property type="match status" value="1"/>
</dbReference>
<dbReference type="PANTHER" id="PTHR30349">
    <property type="entry name" value="PHAGE INTEGRASE-RELATED"/>
    <property type="match status" value="1"/>
</dbReference>
<reference evidence="5 6" key="1">
    <citation type="journal article" date="2021" name="Sci. Rep.">
        <title>The distribution of antibiotic resistance genes in chicken gut microbiota commensals.</title>
        <authorList>
            <person name="Juricova H."/>
            <person name="Matiasovicova J."/>
            <person name="Kubasova T."/>
            <person name="Cejkova D."/>
            <person name="Rychlik I."/>
        </authorList>
    </citation>
    <scope>NUCLEOTIDE SEQUENCE [LARGE SCALE GENOMIC DNA]</scope>
    <source>
        <strain evidence="5 6">An431b</strain>
    </source>
</reference>
<keyword evidence="3" id="KW-0233">DNA recombination</keyword>
<comment type="similarity">
    <text evidence="1">Belongs to the 'phage' integrase family.</text>
</comment>
<dbReference type="InterPro" id="IPR013762">
    <property type="entry name" value="Integrase-like_cat_sf"/>
</dbReference>
<dbReference type="Pfam" id="PF00589">
    <property type="entry name" value="Phage_integrase"/>
    <property type="match status" value="1"/>
</dbReference>
<dbReference type="InterPro" id="IPR002104">
    <property type="entry name" value="Integrase_catalytic"/>
</dbReference>
<keyword evidence="2" id="KW-0238">DNA-binding</keyword>
<evidence type="ECO:0000256" key="1">
    <source>
        <dbReference type="ARBA" id="ARBA00008857"/>
    </source>
</evidence>
<dbReference type="Proteomes" id="UP000729290">
    <property type="component" value="Unassembled WGS sequence"/>
</dbReference>
<dbReference type="InterPro" id="IPR011010">
    <property type="entry name" value="DNA_brk_join_enz"/>
</dbReference>
<organism evidence="5 6">
    <name type="scientific">Anaerotignum lactatifermentans</name>
    <dbReference type="NCBI Taxonomy" id="160404"/>
    <lineage>
        <taxon>Bacteria</taxon>
        <taxon>Bacillati</taxon>
        <taxon>Bacillota</taxon>
        <taxon>Clostridia</taxon>
        <taxon>Lachnospirales</taxon>
        <taxon>Anaerotignaceae</taxon>
        <taxon>Anaerotignum</taxon>
    </lineage>
</organism>
<gene>
    <name evidence="5" type="ORF">H9X83_12185</name>
</gene>
<evidence type="ECO:0000259" key="4">
    <source>
        <dbReference type="PROSITE" id="PS51898"/>
    </source>
</evidence>
<dbReference type="InterPro" id="IPR050090">
    <property type="entry name" value="Tyrosine_recombinase_XerCD"/>
</dbReference>
<accession>A0ABS2GBN3</accession>
<dbReference type="RefSeq" id="WP_205134512.1">
    <property type="nucleotide sequence ID" value="NZ_JACSNT010000022.1"/>
</dbReference>
<name>A0ABS2GBN3_9FIRM</name>
<proteinExistence type="inferred from homology"/>
<dbReference type="SUPFAM" id="SSF56349">
    <property type="entry name" value="DNA breaking-rejoining enzymes"/>
    <property type="match status" value="1"/>
</dbReference>
<dbReference type="Gene3D" id="1.10.150.130">
    <property type="match status" value="1"/>
</dbReference>
<evidence type="ECO:0000313" key="6">
    <source>
        <dbReference type="Proteomes" id="UP000729290"/>
    </source>
</evidence>
<sequence>MPTAKKLPSGTWRVLVYSHTEYVDGKPKKKLKSFTGATKKEAEYKASLFQMQIKDKACHNITLEDALLGYIDSKDGVLSPSTIRGYKQIQRTYLLDLQKKNLPSITNLDVQIALNAERKSRQLSPKTMRNIVGLLSAAIGLYREDFILKVTLPEKERYDYHIPSQTDIMNLLARTEGTDLHTAILLAACLGLRRGEICALRWNDFDWNTKTVKINKAAVLTAEDTWQTKNPKSYAGNRVLSISDGLVKELEKIKSTGKVIEATPTQISHRFIRAVKSAGLEHFRFHDLRHFNASLMLAEGIPDKYAMERMGHATPSILKSVYQHTENEKRTEINYVMNGCIDRFLQKG</sequence>
<evidence type="ECO:0000256" key="2">
    <source>
        <dbReference type="ARBA" id="ARBA00023125"/>
    </source>
</evidence>
<evidence type="ECO:0000256" key="3">
    <source>
        <dbReference type="ARBA" id="ARBA00023172"/>
    </source>
</evidence>
<comment type="caution">
    <text evidence="5">The sequence shown here is derived from an EMBL/GenBank/DDBJ whole genome shotgun (WGS) entry which is preliminary data.</text>
</comment>
<feature type="domain" description="Tyr recombinase" evidence="4">
    <location>
        <begin position="158"/>
        <end position="336"/>
    </location>
</feature>
<dbReference type="Gene3D" id="1.10.443.10">
    <property type="entry name" value="Intergrase catalytic core"/>
    <property type="match status" value="1"/>
</dbReference>
<dbReference type="EMBL" id="JACSNV010000026">
    <property type="protein sequence ID" value="MBM6878901.1"/>
    <property type="molecule type" value="Genomic_DNA"/>
</dbReference>
<evidence type="ECO:0000313" key="5">
    <source>
        <dbReference type="EMBL" id="MBM6878901.1"/>
    </source>
</evidence>
<dbReference type="CDD" id="cd01189">
    <property type="entry name" value="INT_ICEBs1_C_like"/>
    <property type="match status" value="1"/>
</dbReference>
<protein>
    <submittedName>
        <fullName evidence="5">Site-specific integrase</fullName>
    </submittedName>
</protein>
<dbReference type="PROSITE" id="PS51898">
    <property type="entry name" value="TYR_RECOMBINASE"/>
    <property type="match status" value="1"/>
</dbReference>
<dbReference type="InterPro" id="IPR010998">
    <property type="entry name" value="Integrase_recombinase_N"/>
</dbReference>
<keyword evidence="6" id="KW-1185">Reference proteome</keyword>